<dbReference type="PIRSF" id="PIRSF037037">
    <property type="entry name" value="Kelch-like_protein_gigaxonin"/>
    <property type="match status" value="1"/>
</dbReference>
<dbReference type="Pfam" id="PF00651">
    <property type="entry name" value="BTB"/>
    <property type="match status" value="1"/>
</dbReference>
<name>A0ABN8MBX1_9CNID</name>
<dbReference type="SMART" id="SM00875">
    <property type="entry name" value="BACK"/>
    <property type="match status" value="1"/>
</dbReference>
<dbReference type="InterPro" id="IPR015915">
    <property type="entry name" value="Kelch-typ_b-propeller"/>
</dbReference>
<dbReference type="InterPro" id="IPR006652">
    <property type="entry name" value="Kelch_1"/>
</dbReference>
<comment type="caution">
    <text evidence="4">The sequence shown here is derived from an EMBL/GenBank/DDBJ whole genome shotgun (WGS) entry which is preliminary data.</text>
</comment>
<accession>A0ABN8MBX1</accession>
<sequence length="581" mass="65654">MVAHSKILLTKCAQFREQGEFIDVYLKVGEEVFSAHRIVLAASSDYFHAMFAHGMKESNQEVIELKDESISAAALKIVLDSIYSGDLQVSDENVFEVLVAADHLQVTSVVQQCCDYLQTQFVQVRFDVQTYCQICIIANRHGLIGLQESTQRKMASMYKGVCENEEFLSHVDADQYTRLLSRDDLSAPSETFVFKSVMQWIKYKKEERMTVAAEVIGAVRLGLVDIRKIIEELDTEEMKQIPEIFSLVYETLVHSYSPSNSSKFALEKAKPRSMSQVLIAILPQSQMQFFDVQSKTWKSLPSMSQLSEATACFCAEYVGNYMYVAAKRGYDFVNYRYHTVNNTWETLPSFAGLANQISSFCSVDDHLYAIYQSNTPYRFHISTDQWQCVANVSAQCYVSQSSFCNKAAVVYKSHVYVLHGQVTQYTQPRYGVYWEPKTADVFCFDPTRNVWEKKASTKSHHFGSSLLVVNNKLYVAGGKYTIDTYTAEPCGGAGSVEVYDEENNTWSVVDQPHIPPNKLGAIEVEGSVYFIINNFPVDSGIRIPSGEVYPVSLDEWENLGKVAINAVLCHVPVKRENLTSQ</sequence>
<proteinExistence type="predicted"/>
<evidence type="ECO:0000313" key="5">
    <source>
        <dbReference type="Proteomes" id="UP001159427"/>
    </source>
</evidence>
<gene>
    <name evidence="4" type="ORF">PEVE_00030187</name>
</gene>
<keyword evidence="1" id="KW-0880">Kelch repeat</keyword>
<dbReference type="InterPro" id="IPR011333">
    <property type="entry name" value="SKP1/BTB/POZ_sf"/>
</dbReference>
<dbReference type="EMBL" id="CALNXI010000426">
    <property type="protein sequence ID" value="CAH3026906.1"/>
    <property type="molecule type" value="Genomic_DNA"/>
</dbReference>
<dbReference type="PANTHER" id="PTHR45632:SF3">
    <property type="entry name" value="KELCH-LIKE PROTEIN 32"/>
    <property type="match status" value="1"/>
</dbReference>
<evidence type="ECO:0000256" key="2">
    <source>
        <dbReference type="ARBA" id="ARBA00022737"/>
    </source>
</evidence>
<dbReference type="Proteomes" id="UP001159427">
    <property type="component" value="Unassembled WGS sequence"/>
</dbReference>
<dbReference type="SUPFAM" id="SSF117281">
    <property type="entry name" value="Kelch motif"/>
    <property type="match status" value="1"/>
</dbReference>
<dbReference type="Gene3D" id="3.30.710.10">
    <property type="entry name" value="Potassium Channel Kv1.1, Chain A"/>
    <property type="match status" value="1"/>
</dbReference>
<evidence type="ECO:0000313" key="4">
    <source>
        <dbReference type="EMBL" id="CAH3026906.1"/>
    </source>
</evidence>
<keyword evidence="5" id="KW-1185">Reference proteome</keyword>
<dbReference type="SUPFAM" id="SSF54695">
    <property type="entry name" value="POZ domain"/>
    <property type="match status" value="1"/>
</dbReference>
<feature type="domain" description="BTB" evidence="3">
    <location>
        <begin position="22"/>
        <end position="91"/>
    </location>
</feature>
<dbReference type="PROSITE" id="PS50097">
    <property type="entry name" value="BTB"/>
    <property type="match status" value="1"/>
</dbReference>
<reference evidence="4 5" key="1">
    <citation type="submission" date="2022-05" db="EMBL/GenBank/DDBJ databases">
        <authorList>
            <consortium name="Genoscope - CEA"/>
            <person name="William W."/>
        </authorList>
    </citation>
    <scope>NUCLEOTIDE SEQUENCE [LARGE SCALE GENOMIC DNA]</scope>
</reference>
<evidence type="ECO:0000256" key="1">
    <source>
        <dbReference type="ARBA" id="ARBA00022441"/>
    </source>
</evidence>
<organism evidence="4 5">
    <name type="scientific">Porites evermanni</name>
    <dbReference type="NCBI Taxonomy" id="104178"/>
    <lineage>
        <taxon>Eukaryota</taxon>
        <taxon>Metazoa</taxon>
        <taxon>Cnidaria</taxon>
        <taxon>Anthozoa</taxon>
        <taxon>Hexacorallia</taxon>
        <taxon>Scleractinia</taxon>
        <taxon>Fungiina</taxon>
        <taxon>Poritidae</taxon>
        <taxon>Porites</taxon>
    </lineage>
</organism>
<dbReference type="Pfam" id="PF01344">
    <property type="entry name" value="Kelch_1"/>
    <property type="match status" value="1"/>
</dbReference>
<keyword evidence="2" id="KW-0677">Repeat</keyword>
<dbReference type="InterPro" id="IPR017096">
    <property type="entry name" value="BTB-kelch_protein"/>
</dbReference>
<dbReference type="Pfam" id="PF07707">
    <property type="entry name" value="BACK"/>
    <property type="match status" value="1"/>
</dbReference>
<dbReference type="Gene3D" id="2.120.10.80">
    <property type="entry name" value="Kelch-type beta propeller"/>
    <property type="match status" value="1"/>
</dbReference>
<protein>
    <recommendedName>
        <fullName evidence="3">BTB domain-containing protein</fullName>
    </recommendedName>
</protein>
<dbReference type="Gene3D" id="1.25.40.420">
    <property type="match status" value="1"/>
</dbReference>
<dbReference type="SMART" id="SM00225">
    <property type="entry name" value="BTB"/>
    <property type="match status" value="1"/>
</dbReference>
<dbReference type="InterPro" id="IPR011705">
    <property type="entry name" value="BACK"/>
</dbReference>
<dbReference type="InterPro" id="IPR000210">
    <property type="entry name" value="BTB/POZ_dom"/>
</dbReference>
<evidence type="ECO:0000259" key="3">
    <source>
        <dbReference type="PROSITE" id="PS50097"/>
    </source>
</evidence>
<dbReference type="PANTHER" id="PTHR45632">
    <property type="entry name" value="LD33804P"/>
    <property type="match status" value="1"/>
</dbReference>